<sequence>MLQKIILNKYFFLLLLFVFTTTVLFAQYDAPLYTSYTTAVERAKLHDRLIRYSINKSLSSALNDSTEENWEDAFDALEVLLYKSPLVDAKVHKAFDEVETRSLDFQKALLGIAYTNYPGIFFQQVKKLLSSTDDPKVFALCAEYLLQQKKDPLIINTISKLIETKFGDEGIINPILYMLQVHISEQKTKGTFLSNKLLTELFSSKFLPGQTIAYSIQRKNRNYPGLMIVRRYDGKFITDSNGIIFNIPQLARSITNLPFYLRGGNTPQGIFFMNGFGVSMSSFIGPTANIQLSMPVEENIKAFMRDSSITDTTWNIDYYKKLIPADLQNYLPLFYSYYAGLAGRTEIIAHGTTIDPAIYSKQPYYPLTPTSGCLCTKEIWNGKRLESDQQKLVNALLKAGGANGYCLVIELDDKQAPVTLNDIIPYLFN</sequence>
<keyword evidence="2" id="KW-1185">Reference proteome</keyword>
<dbReference type="AlphaFoldDB" id="A0A5J5INI1"/>
<gene>
    <name evidence="1" type="ORF">FW778_05865</name>
</gene>
<comment type="caution">
    <text evidence="1">The sequence shown here is derived from an EMBL/GenBank/DDBJ whole genome shotgun (WGS) entry which is preliminary data.</text>
</comment>
<evidence type="ECO:0000313" key="2">
    <source>
        <dbReference type="Proteomes" id="UP000326903"/>
    </source>
</evidence>
<dbReference type="Proteomes" id="UP000326903">
    <property type="component" value="Unassembled WGS sequence"/>
</dbReference>
<dbReference type="RefSeq" id="WP_150413667.1">
    <property type="nucleotide sequence ID" value="NZ_VYQF01000001.1"/>
</dbReference>
<dbReference type="EMBL" id="VYQF01000001">
    <property type="protein sequence ID" value="KAA9041547.1"/>
    <property type="molecule type" value="Genomic_DNA"/>
</dbReference>
<protein>
    <submittedName>
        <fullName evidence="1">Uncharacterized protein</fullName>
    </submittedName>
</protein>
<organism evidence="1 2">
    <name type="scientific">Ginsengibacter hankyongi</name>
    <dbReference type="NCBI Taxonomy" id="2607284"/>
    <lineage>
        <taxon>Bacteria</taxon>
        <taxon>Pseudomonadati</taxon>
        <taxon>Bacteroidota</taxon>
        <taxon>Chitinophagia</taxon>
        <taxon>Chitinophagales</taxon>
        <taxon>Chitinophagaceae</taxon>
        <taxon>Ginsengibacter</taxon>
    </lineage>
</organism>
<proteinExistence type="predicted"/>
<evidence type="ECO:0000313" key="1">
    <source>
        <dbReference type="EMBL" id="KAA9041547.1"/>
    </source>
</evidence>
<reference evidence="1 2" key="1">
    <citation type="submission" date="2019-09" db="EMBL/GenBank/DDBJ databases">
        <title>Draft genome sequence of Ginsengibacter sp. BR5-29.</title>
        <authorList>
            <person name="Im W.-T."/>
        </authorList>
    </citation>
    <scope>NUCLEOTIDE SEQUENCE [LARGE SCALE GENOMIC DNA]</scope>
    <source>
        <strain evidence="1 2">BR5-29</strain>
    </source>
</reference>
<accession>A0A5J5INI1</accession>
<name>A0A5J5INI1_9BACT</name>